<reference evidence="4 5" key="1">
    <citation type="submission" date="2019-03" db="EMBL/GenBank/DDBJ databases">
        <title>Genomic Encyclopedia of Type Strains, Phase IV (KMG-IV): sequencing the most valuable type-strain genomes for metagenomic binning, comparative biology and taxonomic classification.</title>
        <authorList>
            <person name="Goeker M."/>
        </authorList>
    </citation>
    <scope>NUCLEOTIDE SEQUENCE [LARGE SCALE GENOMIC DNA]</scope>
    <source>
        <strain evidence="4 5">DSM 101</strain>
    </source>
</reference>
<feature type="domain" description="N-acetyltransferase" evidence="3">
    <location>
        <begin position="26"/>
        <end position="186"/>
    </location>
</feature>
<proteinExistence type="predicted"/>
<dbReference type="GO" id="GO:0016747">
    <property type="term" value="F:acyltransferase activity, transferring groups other than amino-acyl groups"/>
    <property type="evidence" value="ECO:0007669"/>
    <property type="project" value="InterPro"/>
</dbReference>
<dbReference type="PROSITE" id="PS51186">
    <property type="entry name" value="GNAT"/>
    <property type="match status" value="1"/>
</dbReference>
<dbReference type="CDD" id="cd04301">
    <property type="entry name" value="NAT_SF"/>
    <property type="match status" value="1"/>
</dbReference>
<dbReference type="GO" id="GO:0005840">
    <property type="term" value="C:ribosome"/>
    <property type="evidence" value="ECO:0007669"/>
    <property type="project" value="UniProtKB-KW"/>
</dbReference>
<gene>
    <name evidence="4" type="ORF">EV667_3674</name>
</gene>
<dbReference type="EMBL" id="SMFY01000003">
    <property type="protein sequence ID" value="TCK23832.1"/>
    <property type="molecule type" value="Genomic_DNA"/>
</dbReference>
<dbReference type="SUPFAM" id="SSF55729">
    <property type="entry name" value="Acyl-CoA N-acyltransferases (Nat)"/>
    <property type="match status" value="1"/>
</dbReference>
<protein>
    <submittedName>
        <fullName evidence="4">Ribosomal protein S18 acetylase RimI-like enzyme</fullName>
    </submittedName>
</protein>
<dbReference type="PANTHER" id="PTHR43877">
    <property type="entry name" value="AMINOALKYLPHOSPHONATE N-ACETYLTRANSFERASE-RELATED-RELATED"/>
    <property type="match status" value="1"/>
</dbReference>
<comment type="caution">
    <text evidence="4">The sequence shown here is derived from an EMBL/GenBank/DDBJ whole genome shotgun (WGS) entry which is preliminary data.</text>
</comment>
<dbReference type="Proteomes" id="UP000295030">
    <property type="component" value="Unassembled WGS sequence"/>
</dbReference>
<dbReference type="PANTHER" id="PTHR43877:SF1">
    <property type="entry name" value="ACETYLTRANSFERASE"/>
    <property type="match status" value="1"/>
</dbReference>
<keyword evidence="5" id="KW-1185">Reference proteome</keyword>
<keyword evidence="4" id="KW-0687">Ribonucleoprotein</keyword>
<keyword evidence="4" id="KW-0689">Ribosomal protein</keyword>
<dbReference type="InterPro" id="IPR016181">
    <property type="entry name" value="Acyl_CoA_acyltransferase"/>
</dbReference>
<organism evidence="4 5">
    <name type="scientific">Ancylobacter aquaticus</name>
    <dbReference type="NCBI Taxonomy" id="100"/>
    <lineage>
        <taxon>Bacteria</taxon>
        <taxon>Pseudomonadati</taxon>
        <taxon>Pseudomonadota</taxon>
        <taxon>Alphaproteobacteria</taxon>
        <taxon>Hyphomicrobiales</taxon>
        <taxon>Xanthobacteraceae</taxon>
        <taxon>Ancylobacter</taxon>
    </lineage>
</organism>
<evidence type="ECO:0000259" key="3">
    <source>
        <dbReference type="PROSITE" id="PS51186"/>
    </source>
</evidence>
<dbReference type="Pfam" id="PF00583">
    <property type="entry name" value="Acetyltransf_1"/>
    <property type="match status" value="1"/>
</dbReference>
<dbReference type="AlphaFoldDB" id="A0A4R1I1N3"/>
<keyword evidence="1" id="KW-0808">Transferase</keyword>
<name>A0A4R1I1N3_ANCAQ</name>
<dbReference type="Gene3D" id="3.40.630.30">
    <property type="match status" value="1"/>
</dbReference>
<sequence length="189" mass="20759">MLASVRKALDPAERICSHRAMSTLLVETRRARPADAGDIADIHDSAWRFAYRGLIPGAELEKMILRRGPLWWQTALKRGSRVIVLTFGDAVAGYANVGRNRARGLPFEGEIYELYLRPEYQGLGFGRRLFGDARKELASAGFDGLAVWALAANEPALGFYRAMGGLGVARSTETFGGRALEKLAFGWNA</sequence>
<accession>A0A4R1I1N3</accession>
<evidence type="ECO:0000313" key="5">
    <source>
        <dbReference type="Proteomes" id="UP000295030"/>
    </source>
</evidence>
<keyword evidence="2" id="KW-0012">Acyltransferase</keyword>
<evidence type="ECO:0000256" key="2">
    <source>
        <dbReference type="ARBA" id="ARBA00023315"/>
    </source>
</evidence>
<evidence type="ECO:0000256" key="1">
    <source>
        <dbReference type="ARBA" id="ARBA00022679"/>
    </source>
</evidence>
<evidence type="ECO:0000313" key="4">
    <source>
        <dbReference type="EMBL" id="TCK23832.1"/>
    </source>
</evidence>
<dbReference type="InterPro" id="IPR000182">
    <property type="entry name" value="GNAT_dom"/>
</dbReference>
<dbReference type="InterPro" id="IPR050832">
    <property type="entry name" value="Bact_Acetyltransf"/>
</dbReference>